<dbReference type="Proteomes" id="UP000886885">
    <property type="component" value="Chromosome 5A"/>
</dbReference>
<feature type="compositionally biased region" description="Basic and acidic residues" evidence="1">
    <location>
        <begin position="34"/>
        <end position="50"/>
    </location>
</feature>
<evidence type="ECO:0000313" key="3">
    <source>
        <dbReference type="EMBL" id="KAG6775898.1"/>
    </source>
</evidence>
<organism evidence="3 4">
    <name type="scientific">Populus tomentosa</name>
    <name type="common">Chinese white poplar</name>
    <dbReference type="NCBI Taxonomy" id="118781"/>
    <lineage>
        <taxon>Eukaryota</taxon>
        <taxon>Viridiplantae</taxon>
        <taxon>Streptophyta</taxon>
        <taxon>Embryophyta</taxon>
        <taxon>Tracheophyta</taxon>
        <taxon>Spermatophyta</taxon>
        <taxon>Magnoliopsida</taxon>
        <taxon>eudicotyledons</taxon>
        <taxon>Gunneridae</taxon>
        <taxon>Pentapetalae</taxon>
        <taxon>rosids</taxon>
        <taxon>fabids</taxon>
        <taxon>Malpighiales</taxon>
        <taxon>Salicaceae</taxon>
        <taxon>Saliceae</taxon>
        <taxon>Populus</taxon>
    </lineage>
</organism>
<proteinExistence type="predicted"/>
<feature type="region of interest" description="Disordered" evidence="1">
    <location>
        <begin position="28"/>
        <end position="97"/>
    </location>
</feature>
<keyword evidence="4" id="KW-1185">Reference proteome</keyword>
<reference evidence="3" key="1">
    <citation type="journal article" date="2020" name="bioRxiv">
        <title>Hybrid origin of Populus tomentosa Carr. identified through genome sequencing and phylogenomic analysis.</title>
        <authorList>
            <person name="An X."/>
            <person name="Gao K."/>
            <person name="Chen Z."/>
            <person name="Li J."/>
            <person name="Yang X."/>
            <person name="Yang X."/>
            <person name="Zhou J."/>
            <person name="Guo T."/>
            <person name="Zhao T."/>
            <person name="Huang S."/>
            <person name="Miao D."/>
            <person name="Khan W.U."/>
            <person name="Rao P."/>
            <person name="Ye M."/>
            <person name="Lei B."/>
            <person name="Liao W."/>
            <person name="Wang J."/>
            <person name="Ji L."/>
            <person name="Li Y."/>
            <person name="Guo B."/>
            <person name="Mustafa N.S."/>
            <person name="Li S."/>
            <person name="Yun Q."/>
            <person name="Keller S.R."/>
            <person name="Mao J."/>
            <person name="Zhang R."/>
            <person name="Strauss S.H."/>
        </authorList>
    </citation>
    <scope>NUCLEOTIDE SEQUENCE</scope>
    <source>
        <strain evidence="3">GM15</strain>
        <tissue evidence="3">Leaf</tissue>
    </source>
</reference>
<feature type="chain" id="PRO_5036446341" evidence="2">
    <location>
        <begin position="21"/>
        <end position="97"/>
    </location>
</feature>
<feature type="signal peptide" evidence="2">
    <location>
        <begin position="1"/>
        <end position="20"/>
    </location>
</feature>
<evidence type="ECO:0000256" key="2">
    <source>
        <dbReference type="SAM" id="SignalP"/>
    </source>
</evidence>
<evidence type="ECO:0000256" key="1">
    <source>
        <dbReference type="SAM" id="MobiDB-lite"/>
    </source>
</evidence>
<protein>
    <submittedName>
        <fullName evidence="3">Uncharacterized protein</fullName>
    </submittedName>
</protein>
<accession>A0A8X7ZR84</accession>
<gene>
    <name evidence="3" type="ORF">POTOM_019397</name>
</gene>
<dbReference type="OrthoDB" id="815045at2759"/>
<evidence type="ECO:0000313" key="4">
    <source>
        <dbReference type="Proteomes" id="UP000886885"/>
    </source>
</evidence>
<keyword evidence="2" id="KW-0732">Signal</keyword>
<dbReference type="EMBL" id="JAAWWB010000009">
    <property type="protein sequence ID" value="KAG6775898.1"/>
    <property type="molecule type" value="Genomic_DNA"/>
</dbReference>
<name>A0A8X7ZR84_POPTO</name>
<sequence length="97" mass="10079">MRHFCLTMLILLMILLVTNPSLVDSRALASATKNESDDHHAATDPIDDRGFGSVSTNMKASVDPEPVNDAGGGQVSGAEREVYKVASSGPSGKGAGH</sequence>
<comment type="caution">
    <text evidence="3">The sequence shown here is derived from an EMBL/GenBank/DDBJ whole genome shotgun (WGS) entry which is preliminary data.</text>
</comment>
<dbReference type="AlphaFoldDB" id="A0A8X7ZR84"/>